<dbReference type="EMBL" id="JASJOT010000035">
    <property type="protein sequence ID" value="MDJ1497720.1"/>
    <property type="molecule type" value="Genomic_DNA"/>
</dbReference>
<dbReference type="InterPro" id="IPR011250">
    <property type="entry name" value="OMP/PagP_B-barrel"/>
</dbReference>
<evidence type="ECO:0000313" key="5">
    <source>
        <dbReference type="Proteomes" id="UP001228581"/>
    </source>
</evidence>
<dbReference type="InterPro" id="IPR027385">
    <property type="entry name" value="Beta-barrel_OMP"/>
</dbReference>
<protein>
    <submittedName>
        <fullName evidence="4">Outer membrane beta-barrel protein</fullName>
    </submittedName>
</protein>
<feature type="domain" description="Outer membrane protein beta-barrel" evidence="3">
    <location>
        <begin position="14"/>
        <end position="178"/>
    </location>
</feature>
<gene>
    <name evidence="4" type="ORF">QNI19_32570</name>
</gene>
<dbReference type="RefSeq" id="WP_314003511.1">
    <property type="nucleotide sequence ID" value="NZ_JASJOR010000045.1"/>
</dbReference>
<dbReference type="NCBIfam" id="TIGR01414">
    <property type="entry name" value="autotrans_barl"/>
    <property type="match status" value="1"/>
</dbReference>
<feature type="signal peptide" evidence="2">
    <location>
        <begin position="1"/>
        <end position="24"/>
    </location>
</feature>
<reference evidence="4 5" key="1">
    <citation type="submission" date="2023-05" db="EMBL/GenBank/DDBJ databases">
        <authorList>
            <person name="Zhang X."/>
        </authorList>
    </citation>
    <scope>NUCLEOTIDE SEQUENCE [LARGE SCALE GENOMIC DNA]</scope>
    <source>
        <strain evidence="4 5">DM2B3-1</strain>
    </source>
</reference>
<comment type="caution">
    <text evidence="4">The sequence shown here is derived from an EMBL/GenBank/DDBJ whole genome shotgun (WGS) entry which is preliminary data.</text>
</comment>
<evidence type="ECO:0000259" key="3">
    <source>
        <dbReference type="Pfam" id="PF13505"/>
    </source>
</evidence>
<evidence type="ECO:0000256" key="1">
    <source>
        <dbReference type="ARBA" id="ARBA00022729"/>
    </source>
</evidence>
<organism evidence="4 5">
    <name type="scientific">Xanthocytophaga flava</name>
    <dbReference type="NCBI Taxonomy" id="3048013"/>
    <lineage>
        <taxon>Bacteria</taxon>
        <taxon>Pseudomonadati</taxon>
        <taxon>Bacteroidota</taxon>
        <taxon>Cytophagia</taxon>
        <taxon>Cytophagales</taxon>
        <taxon>Rhodocytophagaceae</taxon>
        <taxon>Xanthocytophaga</taxon>
    </lineage>
</organism>
<evidence type="ECO:0000256" key="2">
    <source>
        <dbReference type="SAM" id="SignalP"/>
    </source>
</evidence>
<dbReference type="Proteomes" id="UP001228581">
    <property type="component" value="Unassembled WGS sequence"/>
</dbReference>
<name>A0ABT7CXN0_9BACT</name>
<keyword evidence="5" id="KW-1185">Reference proteome</keyword>
<dbReference type="Gene3D" id="2.40.160.20">
    <property type="match status" value="1"/>
</dbReference>
<accession>A0ABT7CXN0</accession>
<dbReference type="Pfam" id="PF13505">
    <property type="entry name" value="OMP_b-brl"/>
    <property type="match status" value="1"/>
</dbReference>
<evidence type="ECO:0000313" key="4">
    <source>
        <dbReference type="EMBL" id="MDJ1497720.1"/>
    </source>
</evidence>
<proteinExistence type="predicted"/>
<keyword evidence="1 2" id="KW-0732">Signal</keyword>
<sequence length="185" mass="20101">MKKTFILIIAIFSFLVLTTERSFAQTDQGNFMVGSSIANLNFDDSNTSISFSPTVGYFVIDNLAIGLTPTIAYSSTESIIPGEKYKTTTWGIGPFARYYFGDGTVKPLVHAGYSYQSSKSKDDTSNGVIETKSNYSNVKLGAGAAYFINDHVSVDGIINYNLLFYQGADSQGSVGVSFGFQIFID</sequence>
<dbReference type="InterPro" id="IPR006315">
    <property type="entry name" value="OM_autotransptr_brl_dom"/>
</dbReference>
<feature type="chain" id="PRO_5045486841" evidence="2">
    <location>
        <begin position="25"/>
        <end position="185"/>
    </location>
</feature>
<dbReference type="SUPFAM" id="SSF56925">
    <property type="entry name" value="OMPA-like"/>
    <property type="match status" value="1"/>
</dbReference>